<accession>A0ABX8N8X2</accession>
<sequence>MDESRLDTSKTFIADLYLIRNGARSPIRINDSGWLQAMQGQVLPTTLWFGCYQLEDGVGYIIKEYTKGGGRNGSVLSLNHNDYLGFYADAQRPWTIHHLDGRELVPQGTPEASVSISTKGGRRWTASGNDFKALKGAGSELFVHIHKIGVYRF</sequence>
<organism evidence="1 2">
    <name type="scientific">Pseudomonas fakonensis</name>
    <dbReference type="NCBI Taxonomy" id="2842355"/>
    <lineage>
        <taxon>Bacteria</taxon>
        <taxon>Pseudomonadati</taxon>
        <taxon>Pseudomonadota</taxon>
        <taxon>Gammaproteobacteria</taxon>
        <taxon>Pseudomonadales</taxon>
        <taxon>Pseudomonadaceae</taxon>
        <taxon>Pseudomonas</taxon>
    </lineage>
</organism>
<dbReference type="Proteomes" id="UP001046350">
    <property type="component" value="Chromosome"/>
</dbReference>
<proteinExistence type="predicted"/>
<protein>
    <submittedName>
        <fullName evidence="1">Uncharacterized protein</fullName>
    </submittedName>
</protein>
<reference evidence="1" key="1">
    <citation type="journal article" date="2021" name="Microorganisms">
        <title>The Ever-Expanding Pseudomonas Genus: Description of 43 New Species and Partition of the Pseudomonas putida Group.</title>
        <authorList>
            <person name="Girard L."/>
            <person name="Lood C."/>
            <person name="Hofte M."/>
            <person name="Vandamme P."/>
            <person name="Rokni-Zadeh H."/>
            <person name="van Noort V."/>
            <person name="Lavigne R."/>
            <person name="De Mot R."/>
        </authorList>
    </citation>
    <scope>NUCLEOTIDE SEQUENCE</scope>
    <source>
        <strain evidence="1">COW40</strain>
    </source>
</reference>
<dbReference type="RefSeq" id="WP_217842234.1">
    <property type="nucleotide sequence ID" value="NZ_CP077076.1"/>
</dbReference>
<gene>
    <name evidence="1" type="ORF">KSS94_06670</name>
</gene>
<evidence type="ECO:0000313" key="2">
    <source>
        <dbReference type="Proteomes" id="UP001046350"/>
    </source>
</evidence>
<evidence type="ECO:0000313" key="1">
    <source>
        <dbReference type="EMBL" id="QXH52808.1"/>
    </source>
</evidence>
<name>A0ABX8N8X2_9PSED</name>
<dbReference type="EMBL" id="CP077076">
    <property type="protein sequence ID" value="QXH52808.1"/>
    <property type="molecule type" value="Genomic_DNA"/>
</dbReference>
<keyword evidence="2" id="KW-1185">Reference proteome</keyword>